<sequence length="293" mass="32665">MDITIKNLTHLYHPNTPFERIALRDINLQIKSGSFVSVIGHTGSGKSTLVQHINGLLKPSRGEITVGDVTIKAREKAPRLKDLRKRVGLVFQYPEHQLFEETVEKDLCFGPMNFGLPLEEAKAKAHQALKLVGLPQDFLQRSPFDLSGGQMRRVAIAGVLAVEPEVIILDEPTAGLDPMGRRDILSLFERLHEEKAVTTIMVTHSMDDAAYYSDKVLVMDRGQVVMMDKPEHVFSDSKQLKQLGLDIPVTMNFLAKLNKKVHGQSVRPVFSIEETADAAIKMLRQGRGETGHV</sequence>
<comment type="similarity">
    <text evidence="8">Belongs to the ABC transporter superfamily. Energy-coupling factor EcfA family.</text>
</comment>
<dbReference type="GO" id="GO:0005524">
    <property type="term" value="F:ATP binding"/>
    <property type="evidence" value="ECO:0007669"/>
    <property type="project" value="UniProtKB-UniRule"/>
</dbReference>
<dbReference type="PANTHER" id="PTHR43553:SF27">
    <property type="entry name" value="ENERGY-COUPLING FACTOR TRANSPORTER ATP-BINDING PROTEIN ECFA2"/>
    <property type="match status" value="1"/>
</dbReference>
<evidence type="ECO:0000256" key="2">
    <source>
        <dbReference type="ARBA" id="ARBA00022448"/>
    </source>
</evidence>
<dbReference type="InterPro" id="IPR015856">
    <property type="entry name" value="ABC_transpr_CbiO/EcfA_su"/>
</dbReference>
<keyword evidence="3 8" id="KW-1003">Cell membrane</keyword>
<dbReference type="RefSeq" id="WP_132747117.1">
    <property type="nucleotide sequence ID" value="NZ_SLXK01000026.1"/>
</dbReference>
<evidence type="ECO:0000256" key="5">
    <source>
        <dbReference type="ARBA" id="ARBA00022840"/>
    </source>
</evidence>
<evidence type="ECO:0000256" key="3">
    <source>
        <dbReference type="ARBA" id="ARBA00022475"/>
    </source>
</evidence>
<dbReference type="Gene3D" id="3.40.50.300">
    <property type="entry name" value="P-loop containing nucleotide triphosphate hydrolases"/>
    <property type="match status" value="1"/>
</dbReference>
<dbReference type="SMART" id="SM00382">
    <property type="entry name" value="AAA"/>
    <property type="match status" value="1"/>
</dbReference>
<keyword evidence="4 8" id="KW-0547">Nucleotide-binding</keyword>
<comment type="subunit">
    <text evidence="8">Forms a stable energy-coupling factor (ECF) transporter complex composed of 2 membrane-embedded substrate-binding proteins (S component), 2 ATP-binding proteins (A component) and 2 transmembrane proteins (T component).</text>
</comment>
<proteinExistence type="inferred from homology"/>
<dbReference type="PROSITE" id="PS00211">
    <property type="entry name" value="ABC_TRANSPORTER_1"/>
    <property type="match status" value="1"/>
</dbReference>
<keyword evidence="6" id="KW-1278">Translocase</keyword>
<evidence type="ECO:0000256" key="4">
    <source>
        <dbReference type="ARBA" id="ARBA00022741"/>
    </source>
</evidence>
<feature type="domain" description="ABC transporter" evidence="9">
    <location>
        <begin position="3"/>
        <end position="246"/>
    </location>
</feature>
<dbReference type="AlphaFoldDB" id="A0A4R2NR62"/>
<dbReference type="GO" id="GO:0043190">
    <property type="term" value="C:ATP-binding cassette (ABC) transporter complex"/>
    <property type="evidence" value="ECO:0007669"/>
    <property type="project" value="TreeGrafter"/>
</dbReference>
<evidence type="ECO:0000256" key="7">
    <source>
        <dbReference type="ARBA" id="ARBA00023136"/>
    </source>
</evidence>
<dbReference type="Proteomes" id="UP000295416">
    <property type="component" value="Unassembled WGS sequence"/>
</dbReference>
<evidence type="ECO:0000256" key="6">
    <source>
        <dbReference type="ARBA" id="ARBA00022967"/>
    </source>
</evidence>
<keyword evidence="11" id="KW-1185">Reference proteome</keyword>
<accession>A0A4R2NR62</accession>
<dbReference type="InterPro" id="IPR003439">
    <property type="entry name" value="ABC_transporter-like_ATP-bd"/>
</dbReference>
<dbReference type="GO" id="GO:0016887">
    <property type="term" value="F:ATP hydrolysis activity"/>
    <property type="evidence" value="ECO:0007669"/>
    <property type="project" value="InterPro"/>
</dbReference>
<dbReference type="NCBIfam" id="TIGR04521">
    <property type="entry name" value="ECF_ATPase_2"/>
    <property type="match status" value="1"/>
</dbReference>
<evidence type="ECO:0000256" key="1">
    <source>
        <dbReference type="ARBA" id="ARBA00004202"/>
    </source>
</evidence>
<dbReference type="OrthoDB" id="9784332at2"/>
<dbReference type="GO" id="GO:0015087">
    <property type="term" value="F:cobalt ion transmembrane transporter activity"/>
    <property type="evidence" value="ECO:0007669"/>
    <property type="project" value="UniProtKB-ARBA"/>
</dbReference>
<dbReference type="NCBIfam" id="NF010155">
    <property type="entry name" value="PRK13634.1"/>
    <property type="match status" value="1"/>
</dbReference>
<dbReference type="GO" id="GO:0042626">
    <property type="term" value="F:ATPase-coupled transmembrane transporter activity"/>
    <property type="evidence" value="ECO:0007669"/>
    <property type="project" value="TreeGrafter"/>
</dbReference>
<evidence type="ECO:0000313" key="10">
    <source>
        <dbReference type="EMBL" id="TCP24192.1"/>
    </source>
</evidence>
<dbReference type="InterPro" id="IPR030946">
    <property type="entry name" value="EcfA2"/>
</dbReference>
<dbReference type="InterPro" id="IPR003593">
    <property type="entry name" value="AAA+_ATPase"/>
</dbReference>
<dbReference type="InterPro" id="IPR027417">
    <property type="entry name" value="P-loop_NTPase"/>
</dbReference>
<evidence type="ECO:0000313" key="11">
    <source>
        <dbReference type="Proteomes" id="UP000295416"/>
    </source>
</evidence>
<name>A0A4R2NR62_9BACL</name>
<comment type="function">
    <text evidence="8">ATP-binding (A) component of a common energy-coupling factor (ECF) ABC-transporter complex.</text>
</comment>
<comment type="caution">
    <text evidence="10">The sequence shown here is derived from an EMBL/GenBank/DDBJ whole genome shotgun (WGS) entry which is preliminary data.</text>
</comment>
<comment type="subcellular location">
    <subcellularLocation>
        <location evidence="1 8">Cell membrane</location>
        <topology evidence="1 8">Peripheral membrane protein</topology>
    </subcellularLocation>
</comment>
<evidence type="ECO:0000259" key="9">
    <source>
        <dbReference type="PROSITE" id="PS50893"/>
    </source>
</evidence>
<dbReference type="PANTHER" id="PTHR43553">
    <property type="entry name" value="HEAVY METAL TRANSPORTER"/>
    <property type="match status" value="1"/>
</dbReference>
<reference evidence="10 11" key="1">
    <citation type="submission" date="2019-03" db="EMBL/GenBank/DDBJ databases">
        <title>Genomic Encyclopedia of Type Strains, Phase IV (KMG-IV): sequencing the most valuable type-strain genomes for metagenomic binning, comparative biology and taxonomic classification.</title>
        <authorList>
            <person name="Goeker M."/>
        </authorList>
    </citation>
    <scope>NUCLEOTIDE SEQUENCE [LARGE SCALE GENOMIC DNA]</scope>
    <source>
        <strain evidence="10 11">DSM 19377</strain>
    </source>
</reference>
<dbReference type="EMBL" id="SLXK01000026">
    <property type="protein sequence ID" value="TCP24192.1"/>
    <property type="molecule type" value="Genomic_DNA"/>
</dbReference>
<dbReference type="CDD" id="cd03225">
    <property type="entry name" value="ABC_cobalt_CbiO_domain1"/>
    <property type="match status" value="1"/>
</dbReference>
<dbReference type="InterPro" id="IPR017871">
    <property type="entry name" value="ABC_transporter-like_CS"/>
</dbReference>
<dbReference type="FunFam" id="3.40.50.300:FF:000224">
    <property type="entry name" value="Energy-coupling factor transporter ATP-binding protein EcfA"/>
    <property type="match status" value="1"/>
</dbReference>
<dbReference type="InterPro" id="IPR050095">
    <property type="entry name" value="ECF_ABC_transporter_ATP-bd"/>
</dbReference>
<organism evidence="10 11">
    <name type="scientific">Scopulibacillus darangshiensis</name>
    <dbReference type="NCBI Taxonomy" id="442528"/>
    <lineage>
        <taxon>Bacteria</taxon>
        <taxon>Bacillati</taxon>
        <taxon>Bacillota</taxon>
        <taxon>Bacilli</taxon>
        <taxon>Bacillales</taxon>
        <taxon>Sporolactobacillaceae</taxon>
        <taxon>Scopulibacillus</taxon>
    </lineage>
</organism>
<dbReference type="PROSITE" id="PS50893">
    <property type="entry name" value="ABC_TRANSPORTER_2"/>
    <property type="match status" value="1"/>
</dbReference>
<dbReference type="EC" id="7.-.-.-" evidence="8"/>
<keyword evidence="7 8" id="KW-0472">Membrane</keyword>
<protein>
    <recommendedName>
        <fullName evidence="8">Energy-coupling factor transporter ATP-binding protein EcfA2</fullName>
        <ecNumber evidence="8">7.-.-.-</ecNumber>
    </recommendedName>
</protein>
<keyword evidence="5 8" id="KW-0067">ATP-binding</keyword>
<dbReference type="Pfam" id="PF00005">
    <property type="entry name" value="ABC_tran"/>
    <property type="match status" value="1"/>
</dbReference>
<gene>
    <name evidence="10" type="ORF">EV207_12665</name>
</gene>
<dbReference type="SUPFAM" id="SSF52540">
    <property type="entry name" value="P-loop containing nucleoside triphosphate hydrolases"/>
    <property type="match status" value="1"/>
</dbReference>
<evidence type="ECO:0000256" key="8">
    <source>
        <dbReference type="RuleBase" id="RU365104"/>
    </source>
</evidence>
<keyword evidence="2 8" id="KW-0813">Transport</keyword>